<evidence type="ECO:0000313" key="4">
    <source>
        <dbReference type="EMBL" id="SCU94705.1"/>
    </source>
</evidence>
<dbReference type="GO" id="GO:0006368">
    <property type="term" value="P:transcription elongation by RNA polymerase II"/>
    <property type="evidence" value="ECO:0007669"/>
    <property type="project" value="EnsemblFungi"/>
</dbReference>
<protein>
    <submittedName>
        <fullName evidence="4">LADA_0G10506g1_1</fullName>
    </submittedName>
</protein>
<dbReference type="Pfam" id="PF08624">
    <property type="entry name" value="CRC_subunit"/>
    <property type="match status" value="1"/>
</dbReference>
<evidence type="ECO:0000313" key="5">
    <source>
        <dbReference type="Proteomes" id="UP000190274"/>
    </source>
</evidence>
<dbReference type="AlphaFoldDB" id="A0A1G4JUR2"/>
<name>A0A1G4JUR2_9SACH</name>
<keyword evidence="2" id="KW-0804">Transcription</keyword>
<proteinExistence type="predicted"/>
<feature type="compositionally biased region" description="Acidic residues" evidence="3">
    <location>
        <begin position="29"/>
        <end position="69"/>
    </location>
</feature>
<dbReference type="EMBL" id="LT598457">
    <property type="protein sequence ID" value="SCU94705.1"/>
    <property type="molecule type" value="Genomic_DNA"/>
</dbReference>
<dbReference type="GO" id="GO:0031490">
    <property type="term" value="F:chromatin DNA binding"/>
    <property type="evidence" value="ECO:0007669"/>
    <property type="project" value="TreeGrafter"/>
</dbReference>
<sequence length="461" mass="51960">MSVDSPVRESESPVGRRSVSGHRKVSYAIEEDDLDMRDDENDEDYNEDLPDEDVPDEDIPDEDDNDEAYTEAAPGRSKSSSSKMTNVRSVPQDSGAGTTRLSSQPRRGRPPKRKNTAIETALPIIDTKNNADGATNGAPKRPHLSFPIDENGDPLPVVNDEYALPDDQEGDTKINRDGDLLGGRQFLVRSFTLTTRGERKYMLSTEPARAVGFRDSYLFFQYHPNLYKLTISQDERNDLIHRGVIPYSYRTRTITLVSARGVFKEFGAKIIVDGRNITDDYYVARLREEGRVVEGTFARESSSNPRGMGGSGYKFSSSGINPAKNAVEFFDKRNHNITPGNNISSTNWLYQHAAACSRFNSDLFYDRERVLLIEHQGLRDPYTNTLHIPQSTQSTQVLRYIQDSANAPRDNCLVYETLIEDKDVTRRSIGLTNVPLDVFEDVVDDDVKLAILEQQQFEQKV</sequence>
<dbReference type="PANTHER" id="PTHR22597">
    <property type="entry name" value="POLYCOMB GROUP PROTEIN"/>
    <property type="match status" value="1"/>
</dbReference>
<dbReference type="GO" id="GO:0006337">
    <property type="term" value="P:nucleosome disassembly"/>
    <property type="evidence" value="ECO:0007669"/>
    <property type="project" value="EnsemblFungi"/>
</dbReference>
<evidence type="ECO:0000256" key="2">
    <source>
        <dbReference type="ARBA" id="ARBA00023163"/>
    </source>
</evidence>
<dbReference type="InterPro" id="IPR013933">
    <property type="entry name" value="CRC_Rsc7/Swp82"/>
</dbReference>
<feature type="region of interest" description="Disordered" evidence="3">
    <location>
        <begin position="1"/>
        <end position="116"/>
    </location>
</feature>
<feature type="compositionally biased region" description="Basic residues" evidence="3">
    <location>
        <begin position="106"/>
        <end position="115"/>
    </location>
</feature>
<feature type="compositionally biased region" description="Basic and acidic residues" evidence="3">
    <location>
        <begin position="1"/>
        <end position="11"/>
    </location>
</feature>
<accession>A0A1G4JUR2</accession>
<gene>
    <name evidence="4" type="ORF">LADA_0G10506G</name>
</gene>
<dbReference type="GO" id="GO:0016586">
    <property type="term" value="C:RSC-type complex"/>
    <property type="evidence" value="ECO:0007669"/>
    <property type="project" value="EnsemblFungi"/>
</dbReference>
<dbReference type="Proteomes" id="UP000190274">
    <property type="component" value="Chromosome G"/>
</dbReference>
<reference evidence="5" key="1">
    <citation type="submission" date="2016-03" db="EMBL/GenBank/DDBJ databases">
        <authorList>
            <person name="Devillers H."/>
        </authorList>
    </citation>
    <scope>NUCLEOTIDE SEQUENCE [LARGE SCALE GENOMIC DNA]</scope>
</reference>
<organism evidence="4 5">
    <name type="scientific">Lachancea dasiensis</name>
    <dbReference type="NCBI Taxonomy" id="1072105"/>
    <lineage>
        <taxon>Eukaryota</taxon>
        <taxon>Fungi</taxon>
        <taxon>Dikarya</taxon>
        <taxon>Ascomycota</taxon>
        <taxon>Saccharomycotina</taxon>
        <taxon>Saccharomycetes</taxon>
        <taxon>Saccharomycetales</taxon>
        <taxon>Saccharomycetaceae</taxon>
        <taxon>Lachancea</taxon>
    </lineage>
</organism>
<keyword evidence="5" id="KW-1185">Reference proteome</keyword>
<evidence type="ECO:0000256" key="1">
    <source>
        <dbReference type="ARBA" id="ARBA00023015"/>
    </source>
</evidence>
<feature type="compositionally biased region" description="Polar residues" evidence="3">
    <location>
        <begin position="77"/>
        <end position="105"/>
    </location>
</feature>
<feature type="region of interest" description="Disordered" evidence="3">
    <location>
        <begin position="128"/>
        <end position="148"/>
    </location>
</feature>
<dbReference type="STRING" id="1266660.A0A1G4JUR2"/>
<evidence type="ECO:0000256" key="3">
    <source>
        <dbReference type="SAM" id="MobiDB-lite"/>
    </source>
</evidence>
<dbReference type="PANTHER" id="PTHR22597:SF3">
    <property type="entry name" value="CHROMATIN STRUCTURE-REMODELING COMPLEX SUBUNIT RSC7"/>
    <property type="match status" value="1"/>
</dbReference>
<keyword evidence="1" id="KW-0805">Transcription regulation</keyword>
<dbReference type="OrthoDB" id="5598844at2759"/>